<organism evidence="1 2">
    <name type="scientific">Avena sativa</name>
    <name type="common">Oat</name>
    <dbReference type="NCBI Taxonomy" id="4498"/>
    <lineage>
        <taxon>Eukaryota</taxon>
        <taxon>Viridiplantae</taxon>
        <taxon>Streptophyta</taxon>
        <taxon>Embryophyta</taxon>
        <taxon>Tracheophyta</taxon>
        <taxon>Spermatophyta</taxon>
        <taxon>Magnoliopsida</taxon>
        <taxon>Liliopsida</taxon>
        <taxon>Poales</taxon>
        <taxon>Poaceae</taxon>
        <taxon>BOP clade</taxon>
        <taxon>Pooideae</taxon>
        <taxon>Poodae</taxon>
        <taxon>Poeae</taxon>
        <taxon>Poeae Chloroplast Group 1 (Aveneae type)</taxon>
        <taxon>Aveninae</taxon>
        <taxon>Avena</taxon>
    </lineage>
</organism>
<evidence type="ECO:0000313" key="1">
    <source>
        <dbReference type="EnsemblPlants" id="AVESA.00010b.r2.3DG0571820.1.CDS"/>
    </source>
</evidence>
<keyword evidence="2" id="KW-1185">Reference proteome</keyword>
<proteinExistence type="predicted"/>
<accession>A0ACD5W617</accession>
<reference evidence="1" key="1">
    <citation type="submission" date="2021-05" db="EMBL/GenBank/DDBJ databases">
        <authorList>
            <person name="Scholz U."/>
            <person name="Mascher M."/>
            <person name="Fiebig A."/>
        </authorList>
    </citation>
    <scope>NUCLEOTIDE SEQUENCE [LARGE SCALE GENOMIC DNA]</scope>
</reference>
<sequence>MASPGGGSHGAAPGLIQPSSSSGNGTSSNESVQPKRLTIQELDEITDNLSAERLIGHGAYGKVYRGVLDDEDIAVKVLHNNMSETKDEKFQHEFDNLMMLNHPNIVRLVGYCFETQRQHMDFNGRPVFAETTCRALCFEYMHKGSLKGKLYDESHGPNWKTRYRIIKGACEGLKYLHEGKGLREPIYHLDLKPDNILLDEIMTPKLADFGLSKLCGSEQTRVTQYALGTIGYMPPEYLHYLLVSNKVDIFSMGVVITKIIAGPDGPKRIAETSNQEFLDQVYENWRKRLEAPSTSSKILDAYCEQVSICTEIGLNSMQTERGKRPTIREIIDRLDETETMIEKAISWSANSCSSSMAVKSQRGKDEDLVKVEAFARNKAIHFTETCDKFPILVRVTGAPWCRAEEMPSVDVVLAFNLRMDWVIEMDVVKKVMMVLVDRLNLNDRLSFLFSGRTGMEHLMEFTYMSDHGRDVARLKIKQLVEIRDLQEKTYRHPVLPKAAEILRERGATESSSRAGCILHMWTGYTELHIDEQDISQEFPVHTIAVGYHLSPEMKHVADMTSGTYTLVRYYYEVKDNLELFFASELKSVSAITLQCDEGVTISSIASGRYHNLVSSDKQSATVFLRNTYAGEQKNFIVYFMVPPGKEKLVTIGEVGRSKERVGMDMVVLRPRRKCLPHEVAIHPKVAAQLLRIRLMEGIAKENQDLSRNMKGKCPERQ</sequence>
<reference evidence="1" key="2">
    <citation type="submission" date="2025-09" db="UniProtKB">
        <authorList>
            <consortium name="EnsemblPlants"/>
        </authorList>
    </citation>
    <scope>IDENTIFICATION</scope>
</reference>
<dbReference type="Proteomes" id="UP001732700">
    <property type="component" value="Chromosome 3D"/>
</dbReference>
<name>A0ACD5W617_AVESA</name>
<protein>
    <submittedName>
        <fullName evidence="1">Uncharacterized protein</fullName>
    </submittedName>
</protein>
<evidence type="ECO:0000313" key="2">
    <source>
        <dbReference type="Proteomes" id="UP001732700"/>
    </source>
</evidence>
<dbReference type="EnsemblPlants" id="AVESA.00010b.r2.3DG0571820.1">
    <property type="protein sequence ID" value="AVESA.00010b.r2.3DG0571820.1.CDS"/>
    <property type="gene ID" value="AVESA.00010b.r2.3DG0571820"/>
</dbReference>